<reference evidence="2" key="1">
    <citation type="journal article" date="2019" name="Int. J. Syst. Evol. Microbiol.">
        <title>The Global Catalogue of Microorganisms (GCM) 10K type strain sequencing project: providing services to taxonomists for standard genome sequencing and annotation.</title>
        <authorList>
            <consortium name="The Broad Institute Genomics Platform"/>
            <consortium name="The Broad Institute Genome Sequencing Center for Infectious Disease"/>
            <person name="Wu L."/>
            <person name="Ma J."/>
        </authorList>
    </citation>
    <scope>NUCLEOTIDE SEQUENCE [LARGE SCALE GENOMIC DNA]</scope>
    <source>
        <strain evidence="2">CCUG 59129</strain>
    </source>
</reference>
<accession>A0ABW3HTX4</accession>
<dbReference type="RefSeq" id="WP_377566180.1">
    <property type="nucleotide sequence ID" value="NZ_JBHTJZ010000028.1"/>
</dbReference>
<protein>
    <submittedName>
        <fullName evidence="1">YecA family protein</fullName>
    </submittedName>
</protein>
<dbReference type="Pfam" id="PF02810">
    <property type="entry name" value="SEC-C"/>
    <property type="match status" value="1"/>
</dbReference>
<comment type="caution">
    <text evidence="1">The sequence shown here is derived from an EMBL/GenBank/DDBJ whole genome shotgun (WGS) entry which is preliminary data.</text>
</comment>
<name>A0ABW3HTX4_9BACL</name>
<dbReference type="SUPFAM" id="SSF103642">
    <property type="entry name" value="Sec-C motif"/>
    <property type="match status" value="1"/>
</dbReference>
<keyword evidence="2" id="KW-1185">Reference proteome</keyword>
<proteinExistence type="predicted"/>
<sequence>MLALQQEKAHAGLQEQTALATKLMKMRGDSEDNKRWRTIDTPLTLQEGLSRLTKDELTVIRTRYGIENASRLNKSALVDVIAQTIAERLSEVLHSLSLKQYQLLQAVVRNGGHTEMEMNWESELDLLLLRGLLYTGKWNGKNSVVAPQEVLETFCKLDSAAYEAVIRRNWEWIRMTRGMLYYYGTLKTSNLYELLSRMEEQSLATERLTAVLVDDIASNDGIMLDEAGLSNERVLDSRRVLNEHKLRESVPFHSFTREELLEAGEPGFVDRNASYRTFVSELVRQYGLSVEEADELAEECVYATRIGEPMPNIAHYLGDQLDMESGDPVPLIEKLVALMNGTRQWFLKGYASDQLTDSGSRYNGPLLVNGGSKQQLASAKKVGRNEPCLCGSGKKYKKCCAK</sequence>
<dbReference type="Gene3D" id="3.10.450.50">
    <property type="match status" value="1"/>
</dbReference>
<evidence type="ECO:0000313" key="2">
    <source>
        <dbReference type="Proteomes" id="UP001596989"/>
    </source>
</evidence>
<evidence type="ECO:0000313" key="1">
    <source>
        <dbReference type="EMBL" id="MFD0961019.1"/>
    </source>
</evidence>
<dbReference type="InterPro" id="IPR004027">
    <property type="entry name" value="SEC_C_motif"/>
</dbReference>
<dbReference type="Proteomes" id="UP001596989">
    <property type="component" value="Unassembled WGS sequence"/>
</dbReference>
<gene>
    <name evidence="1" type="ORF">ACFQ2I_16650</name>
</gene>
<organism evidence="1 2">
    <name type="scientific">Paenibacillus chungangensis</name>
    <dbReference type="NCBI Taxonomy" id="696535"/>
    <lineage>
        <taxon>Bacteria</taxon>
        <taxon>Bacillati</taxon>
        <taxon>Bacillota</taxon>
        <taxon>Bacilli</taxon>
        <taxon>Bacillales</taxon>
        <taxon>Paenibacillaceae</taxon>
        <taxon>Paenibacillus</taxon>
    </lineage>
</organism>
<dbReference type="EMBL" id="JBHTJZ010000028">
    <property type="protein sequence ID" value="MFD0961019.1"/>
    <property type="molecule type" value="Genomic_DNA"/>
</dbReference>